<protein>
    <submittedName>
        <fullName evidence="1">Uncharacterized protein</fullName>
    </submittedName>
</protein>
<evidence type="ECO:0000313" key="2">
    <source>
        <dbReference type="Proteomes" id="UP000298138"/>
    </source>
</evidence>
<accession>A0A4S2MJA9</accession>
<name>A0A4S2MJA9_9PEZI</name>
<feature type="non-terminal residue" evidence="1">
    <location>
        <position position="1"/>
    </location>
</feature>
<dbReference type="AlphaFoldDB" id="A0A4S2MJA9"/>
<dbReference type="Proteomes" id="UP000298138">
    <property type="component" value="Unassembled WGS sequence"/>
</dbReference>
<dbReference type="STRING" id="341454.A0A4S2MJA9"/>
<dbReference type="SUPFAM" id="SSF48452">
    <property type="entry name" value="TPR-like"/>
    <property type="match status" value="1"/>
</dbReference>
<sequence>LILYLSQSEPAMRWIEMDFPWRAYVENLNKSIPLNVRRPFWDETFKVDGRPVPEDFYIRGCEWSIYYYPEGYFESYDVPIDERGVESSSMAVSRLHRILNMACQLAAKNDWIRYNEETMKFTMHPNLEK</sequence>
<keyword evidence="2" id="KW-1185">Reference proteome</keyword>
<proteinExistence type="predicted"/>
<feature type="non-terminal residue" evidence="1">
    <location>
        <position position="129"/>
    </location>
</feature>
<evidence type="ECO:0000313" key="1">
    <source>
        <dbReference type="EMBL" id="TGZ76932.1"/>
    </source>
</evidence>
<gene>
    <name evidence="1" type="ORF">EX30DRAFT_294798</name>
</gene>
<dbReference type="OrthoDB" id="5426913at2759"/>
<reference evidence="1 2" key="1">
    <citation type="submission" date="2019-04" db="EMBL/GenBank/DDBJ databases">
        <title>Comparative genomics and transcriptomics to analyze fruiting body development in filamentous ascomycetes.</title>
        <authorList>
            <consortium name="DOE Joint Genome Institute"/>
            <person name="Lutkenhaus R."/>
            <person name="Traeger S."/>
            <person name="Breuer J."/>
            <person name="Kuo A."/>
            <person name="Lipzen A."/>
            <person name="Pangilinan J."/>
            <person name="Dilworth D."/>
            <person name="Sandor L."/>
            <person name="Poggeler S."/>
            <person name="Barry K."/>
            <person name="Grigoriev I.V."/>
            <person name="Nowrousian M."/>
        </authorList>
    </citation>
    <scope>NUCLEOTIDE SEQUENCE [LARGE SCALE GENOMIC DNA]</scope>
    <source>
        <strain evidence="1 2">CBS 389.68</strain>
    </source>
</reference>
<dbReference type="InParanoid" id="A0A4S2MJA9"/>
<organism evidence="1 2">
    <name type="scientific">Ascodesmis nigricans</name>
    <dbReference type="NCBI Taxonomy" id="341454"/>
    <lineage>
        <taxon>Eukaryota</taxon>
        <taxon>Fungi</taxon>
        <taxon>Dikarya</taxon>
        <taxon>Ascomycota</taxon>
        <taxon>Pezizomycotina</taxon>
        <taxon>Pezizomycetes</taxon>
        <taxon>Pezizales</taxon>
        <taxon>Ascodesmidaceae</taxon>
        <taxon>Ascodesmis</taxon>
    </lineage>
</organism>
<dbReference type="EMBL" id="ML220163">
    <property type="protein sequence ID" value="TGZ76932.1"/>
    <property type="molecule type" value="Genomic_DNA"/>
</dbReference>
<dbReference type="InterPro" id="IPR011990">
    <property type="entry name" value="TPR-like_helical_dom_sf"/>
</dbReference>